<sequence length="152" mass="17564">MMRGQYCDHPSQNDIPGLDICDQAMGQEEASIFGKRWRSKRVTCVPSRGPIAWVVPLNIHNEHAKGRPQDANIRRLLVPLHPSIAVTLSATKRFDSVKHIHRLLRFKELFIVRPAQIDSGQQRQLQMYYFQVLRSWWLVRVLVLLNSAATIN</sequence>
<dbReference type="Proteomes" id="UP000005426">
    <property type="component" value="Unassembled WGS sequence"/>
</dbReference>
<comment type="caution">
    <text evidence="1">The sequence shown here is derived from an EMBL/GenBank/DDBJ whole genome shotgun (WGS) entry which is preliminary data.</text>
</comment>
<proteinExistence type="predicted"/>
<dbReference type="EMBL" id="ABDG02000022">
    <property type="protein sequence ID" value="EHK46491.1"/>
    <property type="molecule type" value="Genomic_DNA"/>
</dbReference>
<dbReference type="AlphaFoldDB" id="G9NSU6"/>
<organism evidence="1 2">
    <name type="scientific">Hypocrea atroviridis (strain ATCC 20476 / IMI 206040)</name>
    <name type="common">Trichoderma atroviride</name>
    <dbReference type="NCBI Taxonomy" id="452589"/>
    <lineage>
        <taxon>Eukaryota</taxon>
        <taxon>Fungi</taxon>
        <taxon>Dikarya</taxon>
        <taxon>Ascomycota</taxon>
        <taxon>Pezizomycotina</taxon>
        <taxon>Sordariomycetes</taxon>
        <taxon>Hypocreomycetidae</taxon>
        <taxon>Hypocreales</taxon>
        <taxon>Hypocreaceae</taxon>
        <taxon>Trichoderma</taxon>
    </lineage>
</organism>
<reference evidence="1 2" key="1">
    <citation type="journal article" date="2011" name="Genome Biol.">
        <title>Comparative genome sequence analysis underscores mycoparasitism as the ancestral life style of Trichoderma.</title>
        <authorList>
            <person name="Kubicek C.P."/>
            <person name="Herrera-Estrella A."/>
            <person name="Seidl-Seiboth V."/>
            <person name="Martinez D.A."/>
            <person name="Druzhinina I.S."/>
            <person name="Thon M."/>
            <person name="Zeilinger S."/>
            <person name="Casas-Flores S."/>
            <person name="Horwitz B.A."/>
            <person name="Mukherjee P.K."/>
            <person name="Mukherjee M."/>
            <person name="Kredics L."/>
            <person name="Alcaraz L.D."/>
            <person name="Aerts A."/>
            <person name="Antal Z."/>
            <person name="Atanasova L."/>
            <person name="Cervantes-Badillo M.G."/>
            <person name="Challacombe J."/>
            <person name="Chertkov O."/>
            <person name="McCluskey K."/>
            <person name="Coulpier F."/>
            <person name="Deshpande N."/>
            <person name="von Doehren H."/>
            <person name="Ebbole D.J."/>
            <person name="Esquivel-Naranjo E.U."/>
            <person name="Fekete E."/>
            <person name="Flipphi M."/>
            <person name="Glaser F."/>
            <person name="Gomez-Rodriguez E.Y."/>
            <person name="Gruber S."/>
            <person name="Han C."/>
            <person name="Henrissat B."/>
            <person name="Hermosa R."/>
            <person name="Hernandez-Onate M."/>
            <person name="Karaffa L."/>
            <person name="Kosti I."/>
            <person name="Le Crom S."/>
            <person name="Lindquist E."/>
            <person name="Lucas S."/>
            <person name="Luebeck M."/>
            <person name="Luebeck P.S."/>
            <person name="Margeot A."/>
            <person name="Metz B."/>
            <person name="Misra M."/>
            <person name="Nevalainen H."/>
            <person name="Omann M."/>
            <person name="Packer N."/>
            <person name="Perrone G."/>
            <person name="Uresti-Rivera E.E."/>
            <person name="Salamov A."/>
            <person name="Schmoll M."/>
            <person name="Seiboth B."/>
            <person name="Shapiro H."/>
            <person name="Sukno S."/>
            <person name="Tamayo-Ramos J.A."/>
            <person name="Tisch D."/>
            <person name="Wiest A."/>
            <person name="Wilkinson H.H."/>
            <person name="Zhang M."/>
            <person name="Coutinho P.M."/>
            <person name="Kenerley C.M."/>
            <person name="Monte E."/>
            <person name="Baker S.E."/>
            <person name="Grigoriev I.V."/>
        </authorList>
    </citation>
    <scope>NUCLEOTIDE SEQUENCE [LARGE SCALE GENOMIC DNA]</scope>
    <source>
        <strain evidence="2">ATCC 20476 / IMI 206040</strain>
    </source>
</reference>
<accession>G9NSU6</accession>
<protein>
    <submittedName>
        <fullName evidence="1">Uncharacterized protein</fullName>
    </submittedName>
</protein>
<name>G9NSU6_HYPAI</name>
<evidence type="ECO:0000313" key="2">
    <source>
        <dbReference type="Proteomes" id="UP000005426"/>
    </source>
</evidence>
<evidence type="ECO:0000313" key="1">
    <source>
        <dbReference type="EMBL" id="EHK46491.1"/>
    </source>
</evidence>
<dbReference type="OrthoDB" id="10453455at2759"/>
<dbReference type="HOGENOM" id="CLU_1722619_0_0_1"/>
<keyword evidence="2" id="KW-1185">Reference proteome</keyword>
<gene>
    <name evidence="1" type="ORF">TRIATDRAFT_89869</name>
</gene>